<dbReference type="GO" id="GO:0045944">
    <property type="term" value="P:positive regulation of transcription by RNA polymerase II"/>
    <property type="evidence" value="ECO:0007669"/>
    <property type="project" value="InterPro"/>
</dbReference>
<evidence type="ECO:0000256" key="4">
    <source>
        <dbReference type="ARBA" id="ARBA00023163"/>
    </source>
</evidence>
<organism evidence="10">
    <name type="scientific">Opuntia streptacantha</name>
    <name type="common">Prickly pear cactus</name>
    <name type="synonym">Opuntia cardona</name>
    <dbReference type="NCBI Taxonomy" id="393608"/>
    <lineage>
        <taxon>Eukaryota</taxon>
        <taxon>Viridiplantae</taxon>
        <taxon>Streptophyta</taxon>
        <taxon>Embryophyta</taxon>
        <taxon>Tracheophyta</taxon>
        <taxon>Spermatophyta</taxon>
        <taxon>Magnoliopsida</taxon>
        <taxon>eudicotyledons</taxon>
        <taxon>Gunneridae</taxon>
        <taxon>Pentapetalae</taxon>
        <taxon>Caryophyllales</taxon>
        <taxon>Cactineae</taxon>
        <taxon>Cactaceae</taxon>
        <taxon>Opuntioideae</taxon>
        <taxon>Opuntia</taxon>
    </lineage>
</organism>
<dbReference type="SMART" id="SM00432">
    <property type="entry name" value="MADS"/>
    <property type="match status" value="1"/>
</dbReference>
<keyword evidence="5" id="KW-0539">Nucleus</keyword>
<dbReference type="Gene3D" id="3.40.1810.10">
    <property type="entry name" value="Transcription factor, MADS-box"/>
    <property type="match status" value="1"/>
</dbReference>
<sequence length="256" mass="29293">MGRGRVQLKRIENKINRQVTFSKRRTGLLKKAHEISVLCDADVALIVFSTKGKLFEYATDSCMERILERYERYSYAERQVTAPDPNSHASWALEHAKLKARLEILQKNHRHYMGEELDTLSLKELQNLEHQLDNALKHIRSRKNQLIYESISELQKKDKALQEQNNSLTKKIKEKEKALAQGASEWVPQNHDLNSSAFLMPQPQPQALPSLNIGGGYQTGSGSSAVEEEHEAMHSQNQGDNTNLMPSWMLSHLHDQ</sequence>
<dbReference type="InterPro" id="IPR002487">
    <property type="entry name" value="TF_Kbox"/>
</dbReference>
<comment type="subcellular location">
    <subcellularLocation>
        <location evidence="1">Nucleus</location>
    </subcellularLocation>
</comment>
<dbReference type="SUPFAM" id="SSF55455">
    <property type="entry name" value="SRF-like"/>
    <property type="match status" value="1"/>
</dbReference>
<keyword evidence="6" id="KW-0175">Coiled coil</keyword>
<evidence type="ECO:0000313" key="10">
    <source>
        <dbReference type="EMBL" id="MBA4617154.1"/>
    </source>
</evidence>
<feature type="coiled-coil region" evidence="6">
    <location>
        <begin position="122"/>
        <end position="181"/>
    </location>
</feature>
<evidence type="ECO:0008006" key="11">
    <source>
        <dbReference type="Google" id="ProtNLM"/>
    </source>
</evidence>
<evidence type="ECO:0000256" key="1">
    <source>
        <dbReference type="ARBA" id="ARBA00004123"/>
    </source>
</evidence>
<evidence type="ECO:0000256" key="5">
    <source>
        <dbReference type="ARBA" id="ARBA00023242"/>
    </source>
</evidence>
<evidence type="ECO:0000256" key="3">
    <source>
        <dbReference type="ARBA" id="ARBA00023125"/>
    </source>
</evidence>
<protein>
    <recommendedName>
        <fullName evidence="11">MADS-box domain-containing protein</fullName>
    </recommendedName>
</protein>
<reference evidence="10" key="2">
    <citation type="submission" date="2020-07" db="EMBL/GenBank/DDBJ databases">
        <authorList>
            <person name="Vera ALvarez R."/>
            <person name="Arias-Moreno D.M."/>
            <person name="Jimenez-Jacinto V."/>
            <person name="Jimenez-Bremont J.F."/>
            <person name="Swaminathan K."/>
            <person name="Moose S.P."/>
            <person name="Guerrero-Gonzalez M.L."/>
            <person name="Marino-Ramirez L."/>
            <person name="Landsman D."/>
            <person name="Rodriguez-Kessler M."/>
            <person name="Delgado-Sanchez P."/>
        </authorList>
    </citation>
    <scope>NUCLEOTIDE SEQUENCE</scope>
    <source>
        <tissue evidence="10">Cladode</tissue>
    </source>
</reference>
<dbReference type="EMBL" id="GISG01015102">
    <property type="protein sequence ID" value="MBA4617154.1"/>
    <property type="molecule type" value="Transcribed_RNA"/>
</dbReference>
<dbReference type="GO" id="GO:0046983">
    <property type="term" value="F:protein dimerization activity"/>
    <property type="evidence" value="ECO:0007669"/>
    <property type="project" value="InterPro"/>
</dbReference>
<dbReference type="Pfam" id="PF00319">
    <property type="entry name" value="SRF-TF"/>
    <property type="match status" value="1"/>
</dbReference>
<feature type="domain" description="MADS-box" evidence="8">
    <location>
        <begin position="1"/>
        <end position="61"/>
    </location>
</feature>
<keyword evidence="2" id="KW-0805">Transcription regulation</keyword>
<keyword evidence="3" id="KW-0238">DNA-binding</keyword>
<feature type="region of interest" description="Disordered" evidence="7">
    <location>
        <begin position="205"/>
        <end position="256"/>
    </location>
</feature>
<dbReference type="PROSITE" id="PS50066">
    <property type="entry name" value="MADS_BOX_2"/>
    <property type="match status" value="1"/>
</dbReference>
<dbReference type="PROSITE" id="PS00350">
    <property type="entry name" value="MADS_BOX_1"/>
    <property type="match status" value="1"/>
</dbReference>
<dbReference type="GO" id="GO:0000977">
    <property type="term" value="F:RNA polymerase II transcription regulatory region sequence-specific DNA binding"/>
    <property type="evidence" value="ECO:0007669"/>
    <property type="project" value="InterPro"/>
</dbReference>
<dbReference type="InterPro" id="IPR033896">
    <property type="entry name" value="MEF2-like_N"/>
</dbReference>
<dbReference type="GO" id="GO:0003700">
    <property type="term" value="F:DNA-binding transcription factor activity"/>
    <property type="evidence" value="ECO:0007669"/>
    <property type="project" value="InterPro"/>
</dbReference>
<evidence type="ECO:0000256" key="6">
    <source>
        <dbReference type="SAM" id="Coils"/>
    </source>
</evidence>
<proteinExistence type="predicted"/>
<dbReference type="InterPro" id="IPR036879">
    <property type="entry name" value="TF_MADSbox_sf"/>
</dbReference>
<accession>A0A7C8YFE9</accession>
<evidence type="ECO:0000259" key="8">
    <source>
        <dbReference type="PROSITE" id="PS50066"/>
    </source>
</evidence>
<dbReference type="InterPro" id="IPR050142">
    <property type="entry name" value="MADS-box/MEF2_TF"/>
</dbReference>
<keyword evidence="4" id="KW-0804">Transcription</keyword>
<dbReference type="CDD" id="cd00265">
    <property type="entry name" value="MADS_MEF2_like"/>
    <property type="match status" value="1"/>
</dbReference>
<evidence type="ECO:0000256" key="2">
    <source>
        <dbReference type="ARBA" id="ARBA00023015"/>
    </source>
</evidence>
<name>A0A7C8YFE9_OPUST</name>
<dbReference type="Pfam" id="PF01486">
    <property type="entry name" value="K-box"/>
    <property type="match status" value="1"/>
</dbReference>
<feature type="compositionally biased region" description="Polar residues" evidence="7">
    <location>
        <begin position="234"/>
        <end position="245"/>
    </location>
</feature>
<dbReference type="PRINTS" id="PR00404">
    <property type="entry name" value="MADSDOMAIN"/>
</dbReference>
<dbReference type="PANTHER" id="PTHR48019">
    <property type="entry name" value="SERUM RESPONSE FACTOR HOMOLOG"/>
    <property type="match status" value="1"/>
</dbReference>
<evidence type="ECO:0000259" key="9">
    <source>
        <dbReference type="PROSITE" id="PS51297"/>
    </source>
</evidence>
<dbReference type="InterPro" id="IPR002100">
    <property type="entry name" value="TF_MADSbox"/>
</dbReference>
<dbReference type="FunFam" id="3.40.1810.10:FF:000003">
    <property type="entry name" value="MADS-box transcription factor MADS-MC"/>
    <property type="match status" value="1"/>
</dbReference>
<evidence type="ECO:0000256" key="7">
    <source>
        <dbReference type="SAM" id="MobiDB-lite"/>
    </source>
</evidence>
<reference evidence="10" key="1">
    <citation type="journal article" date="2013" name="J. Plant Res.">
        <title>Effect of fungi and light on seed germination of three Opuntia species from semiarid lands of central Mexico.</title>
        <authorList>
            <person name="Delgado-Sanchez P."/>
            <person name="Jimenez-Bremont J.F."/>
            <person name="Guerrero-Gonzalez Mde L."/>
            <person name="Flores J."/>
        </authorList>
    </citation>
    <scope>NUCLEOTIDE SEQUENCE</scope>
    <source>
        <tissue evidence="10">Cladode</tissue>
    </source>
</reference>
<dbReference type="GO" id="GO:0005634">
    <property type="term" value="C:nucleus"/>
    <property type="evidence" value="ECO:0007669"/>
    <property type="project" value="UniProtKB-SubCell"/>
</dbReference>
<dbReference type="PROSITE" id="PS51297">
    <property type="entry name" value="K_BOX"/>
    <property type="match status" value="1"/>
</dbReference>
<feature type="domain" description="K-box" evidence="9">
    <location>
        <begin position="88"/>
        <end position="178"/>
    </location>
</feature>
<dbReference type="AlphaFoldDB" id="A0A7C8YFE9"/>